<evidence type="ECO:0000313" key="2">
    <source>
        <dbReference type="EMBL" id="KAA1075750.1"/>
    </source>
</evidence>
<dbReference type="OrthoDB" id="2509617at2759"/>
<evidence type="ECO:0008006" key="5">
    <source>
        <dbReference type="Google" id="ProtNLM"/>
    </source>
</evidence>
<accession>A0A5B0MIY4</accession>
<feature type="signal peptide" evidence="1">
    <location>
        <begin position="1"/>
        <end position="24"/>
    </location>
</feature>
<dbReference type="AlphaFoldDB" id="A0A5B0MIY4"/>
<evidence type="ECO:0000256" key="1">
    <source>
        <dbReference type="SAM" id="SignalP"/>
    </source>
</evidence>
<protein>
    <recommendedName>
        <fullName evidence="5">Hydrophobin</fullName>
    </recommendedName>
</protein>
<sequence>MKLSNVFSISSVFLLQGAVTYVQGFGCKDNSDVPNWPISGCVKMVGMKQELAEVIPAHWIDAASTYDCASDQNRYITEACCAHVEDTQQQLPSATFINNCRKLDGTQFTWPLPVV</sequence>
<evidence type="ECO:0000313" key="4">
    <source>
        <dbReference type="Proteomes" id="UP000324748"/>
    </source>
</evidence>
<comment type="caution">
    <text evidence="2">The sequence shown here is derived from an EMBL/GenBank/DDBJ whole genome shotgun (WGS) entry which is preliminary data.</text>
</comment>
<evidence type="ECO:0000313" key="3">
    <source>
        <dbReference type="EMBL" id="KAA1117308.1"/>
    </source>
</evidence>
<dbReference type="EMBL" id="VSWC01000148">
    <property type="protein sequence ID" value="KAA1075750.1"/>
    <property type="molecule type" value="Genomic_DNA"/>
</dbReference>
<gene>
    <name evidence="2" type="ORF">PGT21_000677</name>
    <name evidence="3" type="ORF">PGT21_003154</name>
</gene>
<organism evidence="2 4">
    <name type="scientific">Puccinia graminis f. sp. tritici</name>
    <dbReference type="NCBI Taxonomy" id="56615"/>
    <lineage>
        <taxon>Eukaryota</taxon>
        <taxon>Fungi</taxon>
        <taxon>Dikarya</taxon>
        <taxon>Basidiomycota</taxon>
        <taxon>Pucciniomycotina</taxon>
        <taxon>Pucciniomycetes</taxon>
        <taxon>Pucciniales</taxon>
        <taxon>Pucciniaceae</taxon>
        <taxon>Puccinia</taxon>
    </lineage>
</organism>
<dbReference type="Proteomes" id="UP000324748">
    <property type="component" value="Unassembled WGS sequence"/>
</dbReference>
<proteinExistence type="predicted"/>
<reference evidence="2 4" key="1">
    <citation type="submission" date="2019-05" db="EMBL/GenBank/DDBJ databases">
        <title>Emergence of the Ug99 lineage of the wheat stem rust pathogen through somatic hybridization.</title>
        <authorList>
            <person name="Li F."/>
            <person name="Upadhyaya N.M."/>
            <person name="Sperschneider J."/>
            <person name="Matny O."/>
            <person name="Nguyen-Phuc H."/>
            <person name="Mago R."/>
            <person name="Raley C."/>
            <person name="Miller M.E."/>
            <person name="Silverstein K.A.T."/>
            <person name="Henningsen E."/>
            <person name="Hirsch C.D."/>
            <person name="Visser B."/>
            <person name="Pretorius Z.A."/>
            <person name="Steffenson B.J."/>
            <person name="Schwessinger B."/>
            <person name="Dodds P.N."/>
            <person name="Figueroa M."/>
        </authorList>
    </citation>
    <scope>NUCLEOTIDE SEQUENCE [LARGE SCALE GENOMIC DNA]</scope>
    <source>
        <strain evidence="2">21-0</strain>
    </source>
</reference>
<feature type="chain" id="PRO_5036366142" description="Hydrophobin" evidence="1">
    <location>
        <begin position="25"/>
        <end position="115"/>
    </location>
</feature>
<name>A0A5B0MIY4_PUCGR</name>
<keyword evidence="4" id="KW-1185">Reference proteome</keyword>
<dbReference type="EMBL" id="VSWC01000002">
    <property type="protein sequence ID" value="KAA1117308.1"/>
    <property type="molecule type" value="Genomic_DNA"/>
</dbReference>
<keyword evidence="1" id="KW-0732">Signal</keyword>